<dbReference type="InterPro" id="IPR036147">
    <property type="entry name" value="Anti-sigma_E_RseA_N_sf"/>
</dbReference>
<dbReference type="PANTHER" id="PTHR38104">
    <property type="match status" value="1"/>
</dbReference>
<dbReference type="GO" id="GO:0016989">
    <property type="term" value="F:sigma factor antagonist activity"/>
    <property type="evidence" value="ECO:0007669"/>
    <property type="project" value="InterPro"/>
</dbReference>
<gene>
    <name evidence="2" type="ORF">FKY71_02740</name>
</gene>
<dbReference type="CDD" id="cd16328">
    <property type="entry name" value="RseA_N"/>
    <property type="match status" value="1"/>
</dbReference>
<dbReference type="Pfam" id="PF03872">
    <property type="entry name" value="RseA_N"/>
    <property type="match status" value="1"/>
</dbReference>
<evidence type="ECO:0000259" key="1">
    <source>
        <dbReference type="Pfam" id="PF03872"/>
    </source>
</evidence>
<dbReference type="Gene3D" id="1.10.10.880">
    <property type="entry name" value="Anti sigma-E protein RseA, N-terminal domain"/>
    <property type="match status" value="1"/>
</dbReference>
<sequence>MNEKVGEEISAYVDGELGSTETRFLAKRLHSDASTRETLARYQTISAVMRGEYASGAEQLGDRVSAALEEESAHEGNQAEARWQRLRPWLQPVAGVAIAASVAAGFLTVWPMLSGVDQGPTTSPEVAMTQVQAVPSEGGLERVASEGTASGQAGALDAGDRRRLNAYFVNHSEHAAGGQLGGTLKYARIVGHGSDK</sequence>
<evidence type="ECO:0000313" key="2">
    <source>
        <dbReference type="EMBL" id="TQF00587.1"/>
    </source>
</evidence>
<dbReference type="InterPro" id="IPR052383">
    <property type="entry name" value="Anti-sigma-E_RseA-like"/>
</dbReference>
<name>A0A540VV63_9GAMM</name>
<dbReference type="SUPFAM" id="SSF89069">
    <property type="entry name" value="N-terminal, cytoplasmic domain of anti-sigmaE factor RseA"/>
    <property type="match status" value="1"/>
</dbReference>
<feature type="domain" description="Anti sigma-E protein RseA N-terminal" evidence="1">
    <location>
        <begin position="7"/>
        <end position="80"/>
    </location>
</feature>
<dbReference type="PANTHER" id="PTHR38104:SF1">
    <property type="entry name" value="ANTI-SIGMA-E FACTOR RSEA"/>
    <property type="match status" value="1"/>
</dbReference>
<organism evidence="2 3">
    <name type="scientific">Spiribacter salinus</name>
    <dbReference type="NCBI Taxonomy" id="1335746"/>
    <lineage>
        <taxon>Bacteria</taxon>
        <taxon>Pseudomonadati</taxon>
        <taxon>Pseudomonadota</taxon>
        <taxon>Gammaproteobacteria</taxon>
        <taxon>Chromatiales</taxon>
        <taxon>Ectothiorhodospiraceae</taxon>
        <taxon>Spiribacter</taxon>
    </lineage>
</organism>
<dbReference type="AlphaFoldDB" id="A0A540VV63"/>
<protein>
    <recommendedName>
        <fullName evidence="1">Anti sigma-E protein RseA N-terminal domain-containing protein</fullName>
    </recommendedName>
</protein>
<dbReference type="Proteomes" id="UP000315400">
    <property type="component" value="Unassembled WGS sequence"/>
</dbReference>
<dbReference type="STRING" id="1260251.SPISAL_05515"/>
<dbReference type="EMBL" id="VIFK01000009">
    <property type="protein sequence ID" value="TQF00587.1"/>
    <property type="molecule type" value="Genomic_DNA"/>
</dbReference>
<proteinExistence type="predicted"/>
<evidence type="ECO:0000313" key="3">
    <source>
        <dbReference type="Proteomes" id="UP000315400"/>
    </source>
</evidence>
<comment type="caution">
    <text evidence="2">The sequence shown here is derived from an EMBL/GenBank/DDBJ whole genome shotgun (WGS) entry which is preliminary data.</text>
</comment>
<dbReference type="InterPro" id="IPR005572">
    <property type="entry name" value="Anti-sigma_E_RseA_N"/>
</dbReference>
<reference evidence="2 3" key="1">
    <citation type="submission" date="2019-06" db="EMBL/GenBank/DDBJ databases">
        <title>Metagenome assembled Genome of Spiribacter salinus SL48-SHIP from the microbial mat of Salt Lake 48 (Novosibirsk region, Russia).</title>
        <authorList>
            <person name="Shipova A."/>
            <person name="Rozanov A.S."/>
            <person name="Bryanskaya A.V."/>
            <person name="Peltek S.E."/>
        </authorList>
    </citation>
    <scope>NUCLEOTIDE SEQUENCE [LARGE SCALE GENOMIC DNA]</scope>
    <source>
        <strain evidence="2">SL48-SHIP-2</strain>
    </source>
</reference>
<accession>A0A540VV63</accession>